<evidence type="ECO:0000256" key="1">
    <source>
        <dbReference type="SAM" id="Phobius"/>
    </source>
</evidence>
<name>A0A318IWK3_9BURK</name>
<keyword evidence="3" id="KW-1185">Reference proteome</keyword>
<dbReference type="EMBL" id="QJKB01000010">
    <property type="protein sequence ID" value="PXX39695.1"/>
    <property type="molecule type" value="Genomic_DNA"/>
</dbReference>
<dbReference type="OrthoDB" id="583174at2"/>
<keyword evidence="1" id="KW-0812">Transmembrane</keyword>
<feature type="transmembrane region" description="Helical" evidence="1">
    <location>
        <begin position="41"/>
        <end position="58"/>
    </location>
</feature>
<keyword evidence="1" id="KW-1133">Transmembrane helix</keyword>
<feature type="transmembrane region" description="Helical" evidence="1">
    <location>
        <begin position="97"/>
        <end position="120"/>
    </location>
</feature>
<accession>A0A318IWK3</accession>
<organism evidence="2 3">
    <name type="scientific">Undibacterium pigrum</name>
    <dbReference type="NCBI Taxonomy" id="401470"/>
    <lineage>
        <taxon>Bacteria</taxon>
        <taxon>Pseudomonadati</taxon>
        <taxon>Pseudomonadota</taxon>
        <taxon>Betaproteobacteria</taxon>
        <taxon>Burkholderiales</taxon>
        <taxon>Oxalobacteraceae</taxon>
        <taxon>Undibacterium</taxon>
    </lineage>
</organism>
<dbReference type="Pfam" id="PF20460">
    <property type="entry name" value="DUF6713"/>
    <property type="match status" value="1"/>
</dbReference>
<keyword evidence="1" id="KW-0472">Membrane</keyword>
<proteinExistence type="predicted"/>
<dbReference type="InterPro" id="IPR046559">
    <property type="entry name" value="DUF6713"/>
</dbReference>
<gene>
    <name evidence="2" type="ORF">DFR42_11060</name>
</gene>
<feature type="transmembrane region" description="Helical" evidence="1">
    <location>
        <begin position="70"/>
        <end position="91"/>
    </location>
</feature>
<dbReference type="AlphaFoldDB" id="A0A318IWK3"/>
<protein>
    <submittedName>
        <fullName evidence="2">Uncharacterized protein</fullName>
    </submittedName>
</protein>
<evidence type="ECO:0000313" key="3">
    <source>
        <dbReference type="Proteomes" id="UP000247792"/>
    </source>
</evidence>
<dbReference type="RefSeq" id="WP_110257355.1">
    <property type="nucleotide sequence ID" value="NZ_QJKB01000010.1"/>
</dbReference>
<evidence type="ECO:0000313" key="2">
    <source>
        <dbReference type="EMBL" id="PXX39695.1"/>
    </source>
</evidence>
<sequence length="125" mass="13918">MLLTPRLQILFLINATVLITHQIDAAYWHEWELFHLPGGNQVNLLLNLPIIALVLYAQGRVAINTKASVFYYKLIAFLGFLTVTIHGAFFIAGNGAFVQPMSVALLIATSVLSGMQFFLLRRETA</sequence>
<reference evidence="2 3" key="1">
    <citation type="submission" date="2018-05" db="EMBL/GenBank/DDBJ databases">
        <title>Genomic Encyclopedia of Type Strains, Phase IV (KMG-IV): sequencing the most valuable type-strain genomes for metagenomic binning, comparative biology and taxonomic classification.</title>
        <authorList>
            <person name="Goeker M."/>
        </authorList>
    </citation>
    <scope>NUCLEOTIDE SEQUENCE [LARGE SCALE GENOMIC DNA]</scope>
    <source>
        <strain evidence="2 3">DSM 19792</strain>
    </source>
</reference>
<comment type="caution">
    <text evidence="2">The sequence shown here is derived from an EMBL/GenBank/DDBJ whole genome shotgun (WGS) entry which is preliminary data.</text>
</comment>
<dbReference type="Proteomes" id="UP000247792">
    <property type="component" value="Unassembled WGS sequence"/>
</dbReference>